<name>A0AAD7JQD7_9AGAR</name>
<proteinExistence type="predicted"/>
<sequence length="293" mass="32495">MNIQDYISDGPGFNLFDPPALESRRAKLLALRALALDDPLTAGHQLELSLSVPPQNPDTRSRAVPRLPETVYETITTVLQLEHGIQTGVDLSSQVWTARLVKAPQTLVVLKIIQPSMLYLPDPEEPWMRRYASPKDVACGEAWAYDAMRAQQGVTIPYFFGVQTTVTPSQEPAWVLVLEYIPGLTFTELVKSGSIDDLKDFCRLGLDTMKAIVLAGMILPDLSASNFILTGKPSQRSVIVLDFSHMHPFAPDRDLGQAVLDEQCNFFGMFEDCGCGIGRKRLFQSTCGHRSQE</sequence>
<dbReference type="InterPro" id="IPR011009">
    <property type="entry name" value="Kinase-like_dom_sf"/>
</dbReference>
<dbReference type="Proteomes" id="UP001215598">
    <property type="component" value="Unassembled WGS sequence"/>
</dbReference>
<comment type="caution">
    <text evidence="1">The sequence shown here is derived from an EMBL/GenBank/DDBJ whole genome shotgun (WGS) entry which is preliminary data.</text>
</comment>
<gene>
    <name evidence="1" type="ORF">B0H16DRAFT_1686861</name>
</gene>
<evidence type="ECO:0008006" key="3">
    <source>
        <dbReference type="Google" id="ProtNLM"/>
    </source>
</evidence>
<dbReference type="SUPFAM" id="SSF56112">
    <property type="entry name" value="Protein kinase-like (PK-like)"/>
    <property type="match status" value="1"/>
</dbReference>
<organism evidence="1 2">
    <name type="scientific">Mycena metata</name>
    <dbReference type="NCBI Taxonomy" id="1033252"/>
    <lineage>
        <taxon>Eukaryota</taxon>
        <taxon>Fungi</taxon>
        <taxon>Dikarya</taxon>
        <taxon>Basidiomycota</taxon>
        <taxon>Agaricomycotina</taxon>
        <taxon>Agaricomycetes</taxon>
        <taxon>Agaricomycetidae</taxon>
        <taxon>Agaricales</taxon>
        <taxon>Marasmiineae</taxon>
        <taxon>Mycenaceae</taxon>
        <taxon>Mycena</taxon>
    </lineage>
</organism>
<dbReference type="AlphaFoldDB" id="A0AAD7JQD7"/>
<evidence type="ECO:0000313" key="2">
    <source>
        <dbReference type="Proteomes" id="UP001215598"/>
    </source>
</evidence>
<dbReference type="EMBL" id="JARKIB010000022">
    <property type="protein sequence ID" value="KAJ7767275.1"/>
    <property type="molecule type" value="Genomic_DNA"/>
</dbReference>
<reference evidence="1" key="1">
    <citation type="submission" date="2023-03" db="EMBL/GenBank/DDBJ databases">
        <title>Massive genome expansion in bonnet fungi (Mycena s.s.) driven by repeated elements and novel gene families across ecological guilds.</title>
        <authorList>
            <consortium name="Lawrence Berkeley National Laboratory"/>
            <person name="Harder C.B."/>
            <person name="Miyauchi S."/>
            <person name="Viragh M."/>
            <person name="Kuo A."/>
            <person name="Thoen E."/>
            <person name="Andreopoulos B."/>
            <person name="Lu D."/>
            <person name="Skrede I."/>
            <person name="Drula E."/>
            <person name="Henrissat B."/>
            <person name="Morin E."/>
            <person name="Kohler A."/>
            <person name="Barry K."/>
            <person name="LaButti K."/>
            <person name="Morin E."/>
            <person name="Salamov A."/>
            <person name="Lipzen A."/>
            <person name="Mereny Z."/>
            <person name="Hegedus B."/>
            <person name="Baldrian P."/>
            <person name="Stursova M."/>
            <person name="Weitz H."/>
            <person name="Taylor A."/>
            <person name="Grigoriev I.V."/>
            <person name="Nagy L.G."/>
            <person name="Martin F."/>
            <person name="Kauserud H."/>
        </authorList>
    </citation>
    <scope>NUCLEOTIDE SEQUENCE</scope>
    <source>
        <strain evidence="1">CBHHK182m</strain>
    </source>
</reference>
<evidence type="ECO:0000313" key="1">
    <source>
        <dbReference type="EMBL" id="KAJ7767275.1"/>
    </source>
</evidence>
<accession>A0AAD7JQD7</accession>
<keyword evidence="2" id="KW-1185">Reference proteome</keyword>
<protein>
    <recommendedName>
        <fullName evidence="3">Protein kinase domain-containing protein</fullName>
    </recommendedName>
</protein>